<proteinExistence type="predicted"/>
<sequence>MKLVFSAHDVTISNVLNAMGLFEYHSPPYASTILFELKRRSNEPRQLHLKSCDVDCDLTDFFAILKPITVSLDEWENECRLKIG</sequence>
<organism evidence="1 2">
    <name type="scientific">Aromia moschata</name>
    <dbReference type="NCBI Taxonomy" id="1265417"/>
    <lineage>
        <taxon>Eukaryota</taxon>
        <taxon>Metazoa</taxon>
        <taxon>Ecdysozoa</taxon>
        <taxon>Arthropoda</taxon>
        <taxon>Hexapoda</taxon>
        <taxon>Insecta</taxon>
        <taxon>Pterygota</taxon>
        <taxon>Neoptera</taxon>
        <taxon>Endopterygota</taxon>
        <taxon>Coleoptera</taxon>
        <taxon>Polyphaga</taxon>
        <taxon>Cucujiformia</taxon>
        <taxon>Chrysomeloidea</taxon>
        <taxon>Cerambycidae</taxon>
        <taxon>Cerambycinae</taxon>
        <taxon>Callichromatini</taxon>
        <taxon>Aromia</taxon>
    </lineage>
</organism>
<dbReference type="GO" id="GO:0016791">
    <property type="term" value="F:phosphatase activity"/>
    <property type="evidence" value="ECO:0007669"/>
    <property type="project" value="UniProtKB-ARBA"/>
</dbReference>
<dbReference type="SUPFAM" id="SSF53254">
    <property type="entry name" value="Phosphoglycerate mutase-like"/>
    <property type="match status" value="1"/>
</dbReference>
<comment type="caution">
    <text evidence="1">The sequence shown here is derived from an EMBL/GenBank/DDBJ whole genome shotgun (WGS) entry which is preliminary data.</text>
</comment>
<keyword evidence="2" id="KW-1185">Reference proteome</keyword>
<dbReference type="AlphaFoldDB" id="A0AAV8YIX7"/>
<dbReference type="EMBL" id="JAPWTK010000089">
    <property type="protein sequence ID" value="KAJ8951126.1"/>
    <property type="molecule type" value="Genomic_DNA"/>
</dbReference>
<protein>
    <submittedName>
        <fullName evidence="1">Uncharacterized protein</fullName>
    </submittedName>
</protein>
<dbReference type="Gene3D" id="3.40.50.1240">
    <property type="entry name" value="Phosphoglycerate mutase-like"/>
    <property type="match status" value="1"/>
</dbReference>
<reference evidence="1" key="1">
    <citation type="journal article" date="2023" name="Insect Mol. Biol.">
        <title>Genome sequencing provides insights into the evolution of gene families encoding plant cell wall-degrading enzymes in longhorned beetles.</title>
        <authorList>
            <person name="Shin N.R."/>
            <person name="Okamura Y."/>
            <person name="Kirsch R."/>
            <person name="Pauchet Y."/>
        </authorList>
    </citation>
    <scope>NUCLEOTIDE SEQUENCE</scope>
    <source>
        <strain evidence="1">AMC_N1</strain>
    </source>
</reference>
<dbReference type="InterPro" id="IPR029033">
    <property type="entry name" value="His_PPase_superfam"/>
</dbReference>
<dbReference type="Proteomes" id="UP001162162">
    <property type="component" value="Unassembled WGS sequence"/>
</dbReference>
<evidence type="ECO:0000313" key="1">
    <source>
        <dbReference type="EMBL" id="KAJ8951126.1"/>
    </source>
</evidence>
<gene>
    <name evidence="1" type="ORF">NQ318_021570</name>
</gene>
<accession>A0AAV8YIX7</accession>
<evidence type="ECO:0000313" key="2">
    <source>
        <dbReference type="Proteomes" id="UP001162162"/>
    </source>
</evidence>
<name>A0AAV8YIX7_9CUCU</name>